<dbReference type="AlphaFoldDB" id="A0A0A1VTP2"/>
<evidence type="ECO:0000313" key="4">
    <source>
        <dbReference type="Proteomes" id="UP000030321"/>
    </source>
</evidence>
<organism evidence="3 4">
    <name type="scientific">Microcystis aeruginosa NIES-44</name>
    <dbReference type="NCBI Taxonomy" id="449439"/>
    <lineage>
        <taxon>Bacteria</taxon>
        <taxon>Bacillati</taxon>
        <taxon>Cyanobacteriota</taxon>
        <taxon>Cyanophyceae</taxon>
        <taxon>Oscillatoriophycideae</taxon>
        <taxon>Chroococcales</taxon>
        <taxon>Microcystaceae</taxon>
        <taxon>Microcystis</taxon>
    </lineage>
</organism>
<reference evidence="4" key="1">
    <citation type="journal article" date="2015" name="Genome">
        <title>Whole Genome Sequence of the Non-Microcystin-Producing Microcystis aeruginosa Strain NIES-44.</title>
        <authorList>
            <person name="Okano K."/>
            <person name="Miyata N."/>
            <person name="Ozaki Y."/>
        </authorList>
    </citation>
    <scope>NUCLEOTIDE SEQUENCE [LARGE SCALE GENOMIC DNA]</scope>
    <source>
        <strain evidence="4">NIES-44</strain>
    </source>
</reference>
<comment type="caution">
    <text evidence="3">The sequence shown here is derived from an EMBL/GenBank/DDBJ whole genome shotgun (WGS) entry which is preliminary data.</text>
</comment>
<proteinExistence type="predicted"/>
<sequence>MWRCKSADVMIIDATYTDEEYNDPKYSKVGWGHSTWQQAVKIAQAAQVKQLVLFHHDPAHNDDFLDRIGEEARKIFPETILAQEGLSIELRPEGSTAEKENFVPPTSSPSEVARAG</sequence>
<protein>
    <submittedName>
        <fullName evidence="3">Beta-lactamase domain protein</fullName>
    </submittedName>
</protein>
<dbReference type="Gene3D" id="3.60.15.10">
    <property type="entry name" value="Ribonuclease Z/Hydroxyacylglutathione hydrolase-like"/>
    <property type="match status" value="1"/>
</dbReference>
<name>A0A0A1VTP2_MICAE</name>
<gene>
    <name evidence="3" type="ORF">N44_01879</name>
</gene>
<dbReference type="EMBL" id="BBPA01000034">
    <property type="protein sequence ID" value="GAL93192.1"/>
    <property type="molecule type" value="Genomic_DNA"/>
</dbReference>
<feature type="domain" description="Metallo-beta-lactamase" evidence="2">
    <location>
        <begin position="3"/>
        <end position="56"/>
    </location>
</feature>
<feature type="region of interest" description="Disordered" evidence="1">
    <location>
        <begin position="90"/>
        <end position="116"/>
    </location>
</feature>
<dbReference type="Proteomes" id="UP000030321">
    <property type="component" value="Unassembled WGS sequence"/>
</dbReference>
<evidence type="ECO:0000259" key="2">
    <source>
        <dbReference type="Pfam" id="PF12706"/>
    </source>
</evidence>
<dbReference type="InterPro" id="IPR036866">
    <property type="entry name" value="RibonucZ/Hydroxyglut_hydro"/>
</dbReference>
<dbReference type="SUPFAM" id="SSF56281">
    <property type="entry name" value="Metallo-hydrolase/oxidoreductase"/>
    <property type="match status" value="1"/>
</dbReference>
<evidence type="ECO:0000256" key="1">
    <source>
        <dbReference type="SAM" id="MobiDB-lite"/>
    </source>
</evidence>
<dbReference type="InterPro" id="IPR001279">
    <property type="entry name" value="Metallo-B-lactamas"/>
</dbReference>
<accession>A0A0A1VTP2</accession>
<feature type="compositionally biased region" description="Basic and acidic residues" evidence="1">
    <location>
        <begin position="90"/>
        <end position="101"/>
    </location>
</feature>
<dbReference type="Pfam" id="PF12706">
    <property type="entry name" value="Lactamase_B_2"/>
    <property type="match status" value="1"/>
</dbReference>
<evidence type="ECO:0000313" key="3">
    <source>
        <dbReference type="EMBL" id="GAL93192.1"/>
    </source>
</evidence>